<dbReference type="Pfam" id="PF13472">
    <property type="entry name" value="Lipase_GDSL_2"/>
    <property type="match status" value="1"/>
</dbReference>
<dbReference type="InterPro" id="IPR036514">
    <property type="entry name" value="SGNH_hydro_sf"/>
</dbReference>
<accession>A0ABS7REG3</accession>
<name>A0ABS7REG3_9ACTN</name>
<dbReference type="PANTHER" id="PTHR43784">
    <property type="entry name" value="GDSL-LIKE LIPASE/ACYLHYDROLASE, PUTATIVE (AFU_ORTHOLOGUE AFUA_2G00820)-RELATED"/>
    <property type="match status" value="1"/>
</dbReference>
<dbReference type="Proteomes" id="UP000754710">
    <property type="component" value="Unassembled WGS sequence"/>
</dbReference>
<comment type="caution">
    <text evidence="2">The sequence shown here is derived from an EMBL/GenBank/DDBJ whole genome shotgun (WGS) entry which is preliminary data.</text>
</comment>
<dbReference type="SUPFAM" id="SSF52266">
    <property type="entry name" value="SGNH hydrolase"/>
    <property type="match status" value="1"/>
</dbReference>
<dbReference type="Gene3D" id="3.40.50.1110">
    <property type="entry name" value="SGNH hydrolase"/>
    <property type="match status" value="1"/>
</dbReference>
<dbReference type="GO" id="GO:0016787">
    <property type="term" value="F:hydrolase activity"/>
    <property type="evidence" value="ECO:0007669"/>
    <property type="project" value="UniProtKB-KW"/>
</dbReference>
<sequence>MKIWTRYVALGDSFTEGMSDADPSHPDRYVGWADRLAALLDERAAAAGRDFGYANLAVRGRKLDDVVGRQLDEALRLDPDLVSVVGGGNDILRPRADVDALAARLERAVATLRATGADVLMVTPVDPKGAPVIRHTRGRVATYTAHIHSIARRHGAYVVDQWGMTALQDWRMWAEDRLHLTGEGHRRVALHAFSVLGHTPEGTDWAEPLPAAASLPRRDAVRGHVEWTRDHLGPWVVRRLRGRSSGDLVQPKRTVLGPVRQPD</sequence>
<keyword evidence="3" id="KW-1185">Reference proteome</keyword>
<protein>
    <submittedName>
        <fullName evidence="2">SGNH/GDSL hydrolase family protein</fullName>
    </submittedName>
</protein>
<reference evidence="2 3" key="1">
    <citation type="submission" date="2021-08" db="EMBL/GenBank/DDBJ databases">
        <title>Nocardioides bacterium WL0053 sp. nov., isolated from the sediment.</title>
        <authorList>
            <person name="Wang L."/>
            <person name="Zhang D."/>
            <person name="Zhang A."/>
        </authorList>
    </citation>
    <scope>NUCLEOTIDE SEQUENCE [LARGE SCALE GENOMIC DNA]</scope>
    <source>
        <strain evidence="2 3">WL0053</strain>
    </source>
</reference>
<gene>
    <name evidence="2" type="ORF">K1X13_01145</name>
</gene>
<evidence type="ECO:0000259" key="1">
    <source>
        <dbReference type="Pfam" id="PF13472"/>
    </source>
</evidence>
<evidence type="ECO:0000313" key="2">
    <source>
        <dbReference type="EMBL" id="MBY9073414.1"/>
    </source>
</evidence>
<dbReference type="PANTHER" id="PTHR43784:SF2">
    <property type="entry name" value="GDSL-LIKE LIPASE_ACYLHYDROLASE, PUTATIVE (AFU_ORTHOLOGUE AFUA_2G00820)-RELATED"/>
    <property type="match status" value="1"/>
</dbReference>
<feature type="domain" description="SGNH hydrolase-type esterase" evidence="1">
    <location>
        <begin position="9"/>
        <end position="187"/>
    </location>
</feature>
<proteinExistence type="predicted"/>
<dbReference type="RefSeq" id="WP_221023216.1">
    <property type="nucleotide sequence ID" value="NZ_JAIEZQ010000001.1"/>
</dbReference>
<evidence type="ECO:0000313" key="3">
    <source>
        <dbReference type="Proteomes" id="UP000754710"/>
    </source>
</evidence>
<dbReference type="InterPro" id="IPR013830">
    <property type="entry name" value="SGNH_hydro"/>
</dbReference>
<dbReference type="InterPro" id="IPR053140">
    <property type="entry name" value="GDSL_Rv0518-like"/>
</dbReference>
<dbReference type="EMBL" id="JAIEZQ010000001">
    <property type="protein sequence ID" value="MBY9073414.1"/>
    <property type="molecule type" value="Genomic_DNA"/>
</dbReference>
<keyword evidence="2" id="KW-0378">Hydrolase</keyword>
<organism evidence="2 3">
    <name type="scientific">Nocardioides jiangsuensis</name>
    <dbReference type="NCBI Taxonomy" id="2866161"/>
    <lineage>
        <taxon>Bacteria</taxon>
        <taxon>Bacillati</taxon>
        <taxon>Actinomycetota</taxon>
        <taxon>Actinomycetes</taxon>
        <taxon>Propionibacteriales</taxon>
        <taxon>Nocardioidaceae</taxon>
        <taxon>Nocardioides</taxon>
    </lineage>
</organism>
<dbReference type="CDD" id="cd01832">
    <property type="entry name" value="SGNH_hydrolase_like_1"/>
    <property type="match status" value="1"/>
</dbReference>